<dbReference type="Proteomes" id="UP000824120">
    <property type="component" value="Chromosome 10"/>
</dbReference>
<accession>A0A9J5WZ40</accession>
<sequence length="84" mass="9409">MILSKRALGWVCKRLTDASGIRGKASNNRAVIILPESAFNEGWEKSYKDSLQKTKWTRTETQIAEEGNMLKAGVQLEDKDLLAV</sequence>
<keyword evidence="2" id="KW-1185">Reference proteome</keyword>
<proteinExistence type="predicted"/>
<dbReference type="AlphaFoldDB" id="A0A9J5WZ40"/>
<protein>
    <submittedName>
        <fullName evidence="1">Uncharacterized protein</fullName>
    </submittedName>
</protein>
<gene>
    <name evidence="1" type="ORF">H5410_050819</name>
</gene>
<organism evidence="1 2">
    <name type="scientific">Solanum commersonii</name>
    <name type="common">Commerson's wild potato</name>
    <name type="synonym">Commerson's nightshade</name>
    <dbReference type="NCBI Taxonomy" id="4109"/>
    <lineage>
        <taxon>Eukaryota</taxon>
        <taxon>Viridiplantae</taxon>
        <taxon>Streptophyta</taxon>
        <taxon>Embryophyta</taxon>
        <taxon>Tracheophyta</taxon>
        <taxon>Spermatophyta</taxon>
        <taxon>Magnoliopsida</taxon>
        <taxon>eudicotyledons</taxon>
        <taxon>Gunneridae</taxon>
        <taxon>Pentapetalae</taxon>
        <taxon>asterids</taxon>
        <taxon>lamiids</taxon>
        <taxon>Solanales</taxon>
        <taxon>Solanaceae</taxon>
        <taxon>Solanoideae</taxon>
        <taxon>Solaneae</taxon>
        <taxon>Solanum</taxon>
    </lineage>
</organism>
<evidence type="ECO:0000313" key="1">
    <source>
        <dbReference type="EMBL" id="KAG5580192.1"/>
    </source>
</evidence>
<evidence type="ECO:0000313" key="2">
    <source>
        <dbReference type="Proteomes" id="UP000824120"/>
    </source>
</evidence>
<comment type="caution">
    <text evidence="1">The sequence shown here is derived from an EMBL/GenBank/DDBJ whole genome shotgun (WGS) entry which is preliminary data.</text>
</comment>
<reference evidence="1 2" key="1">
    <citation type="submission" date="2020-09" db="EMBL/GenBank/DDBJ databases">
        <title>De no assembly of potato wild relative species, Solanum commersonii.</title>
        <authorList>
            <person name="Cho K."/>
        </authorList>
    </citation>
    <scope>NUCLEOTIDE SEQUENCE [LARGE SCALE GENOMIC DNA]</scope>
    <source>
        <strain evidence="1">LZ3.2</strain>
        <tissue evidence="1">Leaf</tissue>
    </source>
</reference>
<name>A0A9J5WZ40_SOLCO</name>
<dbReference type="EMBL" id="JACXVP010000010">
    <property type="protein sequence ID" value="KAG5580192.1"/>
    <property type="molecule type" value="Genomic_DNA"/>
</dbReference>